<sequence>TDGFRITIDNNNIIHLRPSGNAPELRCYAEADSQEDACNIVETVLSNIKSKLGRA</sequence>
<dbReference type="Pfam" id="PF00408">
    <property type="entry name" value="PGM_PMM_IV"/>
    <property type="match status" value="1"/>
</dbReference>
<dbReference type="InterPro" id="IPR005843">
    <property type="entry name" value="A-D-PHexomutase_C"/>
</dbReference>
<gene>
    <name evidence="2" type="ORF">F3M78_21130</name>
</gene>
<name>A0A610QS60_SALER</name>
<feature type="non-terminal residue" evidence="2">
    <location>
        <position position="1"/>
    </location>
</feature>
<dbReference type="EMBL" id="AAKTUS010000072">
    <property type="protein sequence ID" value="ECV6529153.1"/>
    <property type="molecule type" value="Genomic_DNA"/>
</dbReference>
<dbReference type="GO" id="GO:0016868">
    <property type="term" value="F:intramolecular phosphotransferase activity"/>
    <property type="evidence" value="ECO:0007669"/>
    <property type="project" value="InterPro"/>
</dbReference>
<organism evidence="2">
    <name type="scientific">Salmonella enterica</name>
    <name type="common">Salmonella choleraesuis</name>
    <dbReference type="NCBI Taxonomy" id="28901"/>
    <lineage>
        <taxon>Bacteria</taxon>
        <taxon>Pseudomonadati</taxon>
        <taxon>Pseudomonadota</taxon>
        <taxon>Gammaproteobacteria</taxon>
        <taxon>Enterobacterales</taxon>
        <taxon>Enterobacteriaceae</taxon>
        <taxon>Salmonella</taxon>
    </lineage>
</organism>
<comment type="caution">
    <text evidence="2">The sequence shown here is derived from an EMBL/GenBank/DDBJ whole genome shotgun (WGS) entry which is preliminary data.</text>
</comment>
<dbReference type="AlphaFoldDB" id="A0A610QS60"/>
<protein>
    <submittedName>
        <fullName evidence="2">Phosphomannomutase</fullName>
    </submittedName>
</protein>
<reference evidence="2" key="1">
    <citation type="submission" date="2019-09" db="EMBL/GenBank/DDBJ databases">
        <authorList>
            <consortium name="GenomeTrakr network: Whole genome sequencing for foodborne pathogen traceback"/>
        </authorList>
    </citation>
    <scope>NUCLEOTIDE SEQUENCE</scope>
    <source>
        <strain evidence="2">FSIS21925428</strain>
    </source>
</reference>
<dbReference type="SUPFAM" id="SSF55957">
    <property type="entry name" value="Phosphoglucomutase, C-terminal domain"/>
    <property type="match status" value="1"/>
</dbReference>
<proteinExistence type="predicted"/>
<evidence type="ECO:0000313" key="2">
    <source>
        <dbReference type="EMBL" id="ECV6529153.1"/>
    </source>
</evidence>
<feature type="domain" description="Alpha-D-phosphohexomutase C-terminal" evidence="1">
    <location>
        <begin position="3"/>
        <end position="44"/>
    </location>
</feature>
<dbReference type="Gene3D" id="3.30.310.50">
    <property type="entry name" value="Alpha-D-phosphohexomutase, C-terminal domain"/>
    <property type="match status" value="1"/>
</dbReference>
<accession>A0A610QS60</accession>
<dbReference type="InterPro" id="IPR036900">
    <property type="entry name" value="A-D-PHexomutase_C_sf"/>
</dbReference>
<evidence type="ECO:0000259" key="1">
    <source>
        <dbReference type="Pfam" id="PF00408"/>
    </source>
</evidence>